<name>A0A7V6A6U1_9BACT</name>
<comment type="caution">
    <text evidence="1">The sequence shown here is derived from an EMBL/GenBank/DDBJ whole genome shotgun (WGS) entry which is preliminary data.</text>
</comment>
<dbReference type="EMBL" id="DTGR01000232">
    <property type="protein sequence ID" value="HHS31006.1"/>
    <property type="molecule type" value="Genomic_DNA"/>
</dbReference>
<accession>A0A7V6A6U1</accession>
<dbReference type="InterPro" id="IPR021219">
    <property type="entry name" value="DUF2703"/>
</dbReference>
<reference evidence="1" key="1">
    <citation type="journal article" date="2020" name="mSystems">
        <title>Genome- and Community-Level Interaction Insights into Carbon Utilization and Element Cycling Functions of Hydrothermarchaeota in Hydrothermal Sediment.</title>
        <authorList>
            <person name="Zhou Z."/>
            <person name="Liu Y."/>
            <person name="Xu W."/>
            <person name="Pan J."/>
            <person name="Luo Z.H."/>
            <person name="Li M."/>
        </authorList>
    </citation>
    <scope>NUCLEOTIDE SEQUENCE [LARGE SCALE GENOMIC DNA]</scope>
    <source>
        <strain evidence="1">SpSt-767</strain>
    </source>
</reference>
<dbReference type="AlphaFoldDB" id="A0A7V6A6U1"/>
<protein>
    <submittedName>
        <fullName evidence="1">DUF2703 domain-containing protein</fullName>
    </submittedName>
</protein>
<organism evidence="1">
    <name type="scientific">Desulfobacca acetoxidans</name>
    <dbReference type="NCBI Taxonomy" id="60893"/>
    <lineage>
        <taxon>Bacteria</taxon>
        <taxon>Pseudomonadati</taxon>
        <taxon>Thermodesulfobacteriota</taxon>
        <taxon>Desulfobaccia</taxon>
        <taxon>Desulfobaccales</taxon>
        <taxon>Desulfobaccaceae</taxon>
        <taxon>Desulfobacca</taxon>
    </lineage>
</organism>
<gene>
    <name evidence="1" type="ORF">ENV52_15070</name>
</gene>
<sequence>MKTIKIVWQRLVDGEGQTCPRCRATEQELHKALRFLTKSLLPLGIAFSLETRALTSQEFHQDPSRSNRLWIDKKPLEKWVKAETGTTPCAGACGGAECRTLTVGDKTYETIPAELMVKAALLSVEREVKRLTGRGPGR</sequence>
<evidence type="ECO:0000313" key="1">
    <source>
        <dbReference type="EMBL" id="HHS31006.1"/>
    </source>
</evidence>
<proteinExistence type="predicted"/>
<dbReference type="Pfam" id="PF10865">
    <property type="entry name" value="DUF2703"/>
    <property type="match status" value="1"/>
</dbReference>